<feature type="transmembrane region" description="Helical" evidence="12">
    <location>
        <begin position="130"/>
        <end position="153"/>
    </location>
</feature>
<keyword evidence="16" id="KW-1185">Reference proteome</keyword>
<dbReference type="PANTHER" id="PTHR37461:SF1">
    <property type="entry name" value="ANTI-SIGMA-K FACTOR RSKA"/>
    <property type="match status" value="1"/>
</dbReference>
<feature type="region of interest" description="Disordered" evidence="11">
    <location>
        <begin position="76"/>
        <end position="100"/>
    </location>
</feature>
<feature type="domain" description="Anti-sigma K factor RskA C-terminal" evidence="13">
    <location>
        <begin position="134"/>
        <end position="276"/>
    </location>
</feature>
<evidence type="ECO:0000256" key="6">
    <source>
        <dbReference type="ARBA" id="ARBA00023015"/>
    </source>
</evidence>
<comment type="caution">
    <text evidence="15">The sequence shown here is derived from an EMBL/GenBank/DDBJ whole genome shotgun (WGS) entry which is preliminary data.</text>
</comment>
<keyword evidence="6" id="KW-0805">Transcription regulation</keyword>
<dbReference type="EMBL" id="BAAAYR010000008">
    <property type="protein sequence ID" value="GAA3580573.1"/>
    <property type="molecule type" value="Genomic_DNA"/>
</dbReference>
<dbReference type="Pfam" id="PF10099">
    <property type="entry name" value="RskA_C"/>
    <property type="match status" value="1"/>
</dbReference>
<evidence type="ECO:0000256" key="12">
    <source>
        <dbReference type="SAM" id="Phobius"/>
    </source>
</evidence>
<keyword evidence="5 12" id="KW-1133">Transmembrane helix</keyword>
<evidence type="ECO:0000256" key="10">
    <source>
        <dbReference type="ARBA" id="ARBA00030803"/>
    </source>
</evidence>
<feature type="domain" description="Putative zinc-finger" evidence="14">
    <location>
        <begin position="3"/>
        <end position="35"/>
    </location>
</feature>
<keyword evidence="3" id="KW-1003">Cell membrane</keyword>
<evidence type="ECO:0000256" key="9">
    <source>
        <dbReference type="ARBA" id="ARBA00029829"/>
    </source>
</evidence>
<evidence type="ECO:0000256" key="7">
    <source>
        <dbReference type="ARBA" id="ARBA00023136"/>
    </source>
</evidence>
<evidence type="ECO:0000256" key="2">
    <source>
        <dbReference type="ARBA" id="ARBA00004236"/>
    </source>
</evidence>
<sequence>MNEIHDLAAAYALDALDPTEQQEFELHLAGCADCRAEVAEFGEVASDLVLTASAPPPPPELRAAILAAVVGVEQLPPAPGRPRRAMPASAQEESEDGPDAVPVPALSPARATADPVDELAVRRANRRARVLSVLVAAVSVLALALGGVVYSLARQPEAPVAGPPATQAPEVDPSLLAAPDAEILPTTLSNGAQVSFVVSKSQNRAAFVSTDLPLPGAGNEYHLWTLKGDTVVRPDSTLPGGANQTQLFTGPVADSTALAVNIEPAGSDPAAPTTPVLGAVKI</sequence>
<dbReference type="Pfam" id="PF13490">
    <property type="entry name" value="zf-HC2"/>
    <property type="match status" value="1"/>
</dbReference>
<evidence type="ECO:0000313" key="16">
    <source>
        <dbReference type="Proteomes" id="UP001500767"/>
    </source>
</evidence>
<organism evidence="15 16">
    <name type="scientific">Microlunatus spumicola</name>
    <dbReference type="NCBI Taxonomy" id="81499"/>
    <lineage>
        <taxon>Bacteria</taxon>
        <taxon>Bacillati</taxon>
        <taxon>Actinomycetota</taxon>
        <taxon>Actinomycetes</taxon>
        <taxon>Propionibacteriales</taxon>
        <taxon>Propionibacteriaceae</taxon>
        <taxon>Microlunatus</taxon>
    </lineage>
</organism>
<accession>A0ABP6YH66</accession>
<evidence type="ECO:0000256" key="11">
    <source>
        <dbReference type="SAM" id="MobiDB-lite"/>
    </source>
</evidence>
<evidence type="ECO:0000259" key="14">
    <source>
        <dbReference type="Pfam" id="PF13490"/>
    </source>
</evidence>
<proteinExistence type="predicted"/>
<evidence type="ECO:0000256" key="1">
    <source>
        <dbReference type="ARBA" id="ARBA00004167"/>
    </source>
</evidence>
<evidence type="ECO:0000256" key="8">
    <source>
        <dbReference type="ARBA" id="ARBA00023163"/>
    </source>
</evidence>
<evidence type="ECO:0000256" key="5">
    <source>
        <dbReference type="ARBA" id="ARBA00022989"/>
    </source>
</evidence>
<dbReference type="Proteomes" id="UP001500767">
    <property type="component" value="Unassembled WGS sequence"/>
</dbReference>
<evidence type="ECO:0000256" key="3">
    <source>
        <dbReference type="ARBA" id="ARBA00022475"/>
    </source>
</evidence>
<dbReference type="Gene3D" id="1.10.10.1320">
    <property type="entry name" value="Anti-sigma factor, zinc-finger domain"/>
    <property type="match status" value="1"/>
</dbReference>
<dbReference type="PANTHER" id="PTHR37461">
    <property type="entry name" value="ANTI-SIGMA-K FACTOR RSKA"/>
    <property type="match status" value="1"/>
</dbReference>
<evidence type="ECO:0000256" key="4">
    <source>
        <dbReference type="ARBA" id="ARBA00022692"/>
    </source>
</evidence>
<keyword evidence="7 12" id="KW-0472">Membrane</keyword>
<gene>
    <name evidence="15" type="ORF">GCM10022197_43060</name>
</gene>
<dbReference type="InterPro" id="IPR041916">
    <property type="entry name" value="Anti_sigma_zinc_sf"/>
</dbReference>
<evidence type="ECO:0000313" key="15">
    <source>
        <dbReference type="EMBL" id="GAA3580573.1"/>
    </source>
</evidence>
<dbReference type="RefSeq" id="WP_204913778.1">
    <property type="nucleotide sequence ID" value="NZ_BAAAYR010000008.1"/>
</dbReference>
<comment type="subcellular location">
    <subcellularLocation>
        <location evidence="2">Cell membrane</location>
    </subcellularLocation>
    <subcellularLocation>
        <location evidence="1">Membrane</location>
        <topology evidence="1">Single-pass membrane protein</topology>
    </subcellularLocation>
</comment>
<dbReference type="InterPro" id="IPR018764">
    <property type="entry name" value="RskA_C"/>
</dbReference>
<dbReference type="InterPro" id="IPR051474">
    <property type="entry name" value="Anti-sigma-K/W_factor"/>
</dbReference>
<dbReference type="InterPro" id="IPR027383">
    <property type="entry name" value="Znf_put"/>
</dbReference>
<evidence type="ECO:0000259" key="13">
    <source>
        <dbReference type="Pfam" id="PF10099"/>
    </source>
</evidence>
<keyword evidence="4 12" id="KW-0812">Transmembrane</keyword>
<protein>
    <recommendedName>
        <fullName evidence="10">Regulator of SigK</fullName>
    </recommendedName>
    <alternativeName>
        <fullName evidence="9">Sigma-K anti-sigma factor RskA</fullName>
    </alternativeName>
</protein>
<name>A0ABP6YH66_9ACTN</name>
<reference evidence="16" key="1">
    <citation type="journal article" date="2019" name="Int. J. Syst. Evol. Microbiol.">
        <title>The Global Catalogue of Microorganisms (GCM) 10K type strain sequencing project: providing services to taxonomists for standard genome sequencing and annotation.</title>
        <authorList>
            <consortium name="The Broad Institute Genomics Platform"/>
            <consortium name="The Broad Institute Genome Sequencing Center for Infectious Disease"/>
            <person name="Wu L."/>
            <person name="Ma J."/>
        </authorList>
    </citation>
    <scope>NUCLEOTIDE SEQUENCE [LARGE SCALE GENOMIC DNA]</scope>
    <source>
        <strain evidence="16">JCM 16540</strain>
    </source>
</reference>
<keyword evidence="8" id="KW-0804">Transcription</keyword>